<dbReference type="AlphaFoldDB" id="A0A5R8QHX0"/>
<name>A0A5R8QHX0_9FIRM</name>
<dbReference type="Gene3D" id="1.10.260.40">
    <property type="entry name" value="lambda repressor-like DNA-binding domains"/>
    <property type="match status" value="1"/>
</dbReference>
<reference evidence="3 4" key="1">
    <citation type="submission" date="2019-05" db="EMBL/GenBank/DDBJ databases">
        <title>Culicoidintestinum kansasii gen. nov., sp. nov. from the gastrointestinal tract of the biting midge, Culicoides sonorensis.</title>
        <authorList>
            <person name="Neupane S."/>
            <person name="Ghosh A."/>
            <person name="Gunther S."/>
            <person name="Martin K."/>
            <person name="Zurek L."/>
        </authorList>
    </citation>
    <scope>NUCLEOTIDE SEQUENCE [LARGE SCALE GENOMIC DNA]</scope>
    <source>
        <strain evidence="3 4">CS-1</strain>
    </source>
</reference>
<sequence>MNFGKRLANLREKNDWSQDKISKKLNISQQSYSKYETNRNEPDMKTIVNISKIFNVSTDYLLGLTKFKEPVNVLVENPTNAEIIDHIDQLSDENIQKAIEYIELLLKTQEK</sequence>
<protein>
    <submittedName>
        <fullName evidence="3">Helix-turn-helix transcriptional regulator</fullName>
    </submittedName>
</protein>
<dbReference type="RefSeq" id="WP_138190003.1">
    <property type="nucleotide sequence ID" value="NZ_VBWP01000001.1"/>
</dbReference>
<dbReference type="Pfam" id="PF01381">
    <property type="entry name" value="HTH_3"/>
    <property type="match status" value="1"/>
</dbReference>
<keyword evidence="4" id="KW-1185">Reference proteome</keyword>
<dbReference type="PANTHER" id="PTHR46558">
    <property type="entry name" value="TRACRIPTIONAL REGULATORY PROTEIN-RELATED-RELATED"/>
    <property type="match status" value="1"/>
</dbReference>
<evidence type="ECO:0000256" key="1">
    <source>
        <dbReference type="ARBA" id="ARBA00023125"/>
    </source>
</evidence>
<dbReference type="Proteomes" id="UP000306912">
    <property type="component" value="Unassembled WGS sequence"/>
</dbReference>
<accession>A0A5R8QHX0</accession>
<gene>
    <name evidence="3" type="ORF">FEZ08_01885</name>
</gene>
<evidence type="ECO:0000313" key="4">
    <source>
        <dbReference type="Proteomes" id="UP000306912"/>
    </source>
</evidence>
<evidence type="ECO:0000313" key="3">
    <source>
        <dbReference type="EMBL" id="TLG77394.1"/>
    </source>
</evidence>
<dbReference type="CDD" id="cd00093">
    <property type="entry name" value="HTH_XRE"/>
    <property type="match status" value="1"/>
</dbReference>
<proteinExistence type="predicted"/>
<dbReference type="InParanoid" id="A0A5R8QHX0"/>
<dbReference type="InterPro" id="IPR010982">
    <property type="entry name" value="Lambda_DNA-bd_dom_sf"/>
</dbReference>
<dbReference type="SMART" id="SM00530">
    <property type="entry name" value="HTH_XRE"/>
    <property type="match status" value="1"/>
</dbReference>
<dbReference type="SUPFAM" id="SSF47413">
    <property type="entry name" value="lambda repressor-like DNA-binding domains"/>
    <property type="match status" value="1"/>
</dbReference>
<keyword evidence="1" id="KW-0238">DNA-binding</keyword>
<dbReference type="EMBL" id="VBWP01000001">
    <property type="protein sequence ID" value="TLG77394.1"/>
    <property type="molecule type" value="Genomic_DNA"/>
</dbReference>
<dbReference type="PROSITE" id="PS50943">
    <property type="entry name" value="HTH_CROC1"/>
    <property type="match status" value="1"/>
</dbReference>
<organism evidence="3 4">
    <name type="scientific">Culicoidibacter larvae</name>
    <dbReference type="NCBI Taxonomy" id="2579976"/>
    <lineage>
        <taxon>Bacteria</taxon>
        <taxon>Bacillati</taxon>
        <taxon>Bacillota</taxon>
        <taxon>Culicoidibacteria</taxon>
        <taxon>Culicoidibacterales</taxon>
        <taxon>Culicoidibacteraceae</taxon>
        <taxon>Culicoidibacter</taxon>
    </lineage>
</organism>
<evidence type="ECO:0000259" key="2">
    <source>
        <dbReference type="PROSITE" id="PS50943"/>
    </source>
</evidence>
<comment type="caution">
    <text evidence="3">The sequence shown here is derived from an EMBL/GenBank/DDBJ whole genome shotgun (WGS) entry which is preliminary data.</text>
</comment>
<feature type="domain" description="HTH cro/C1-type" evidence="2">
    <location>
        <begin position="7"/>
        <end position="61"/>
    </location>
</feature>
<dbReference type="OrthoDB" id="2064916at2"/>
<dbReference type="PANTHER" id="PTHR46558:SF11">
    <property type="entry name" value="HTH-TYPE TRANSCRIPTIONAL REGULATOR XRE"/>
    <property type="match status" value="1"/>
</dbReference>
<dbReference type="InterPro" id="IPR001387">
    <property type="entry name" value="Cro/C1-type_HTH"/>
</dbReference>
<dbReference type="FunCoup" id="A0A5R8QHX0">
    <property type="interactions" value="7"/>
</dbReference>
<dbReference type="GO" id="GO:0003677">
    <property type="term" value="F:DNA binding"/>
    <property type="evidence" value="ECO:0007669"/>
    <property type="project" value="UniProtKB-KW"/>
</dbReference>